<dbReference type="PANTHER" id="PTHR43547:SF2">
    <property type="entry name" value="HYBRID SIGNAL TRANSDUCTION HISTIDINE KINASE C"/>
    <property type="match status" value="1"/>
</dbReference>
<evidence type="ECO:0000256" key="6">
    <source>
        <dbReference type="ARBA" id="ARBA00022777"/>
    </source>
</evidence>
<dbReference type="FunFam" id="3.30.565.10:FF:000037">
    <property type="entry name" value="Hybrid sensor histidine kinase/response regulator"/>
    <property type="match status" value="1"/>
</dbReference>
<dbReference type="SUPFAM" id="SSF47384">
    <property type="entry name" value="Homodimeric domain of signal transducing histidine kinase"/>
    <property type="match status" value="1"/>
</dbReference>
<evidence type="ECO:0000259" key="11">
    <source>
        <dbReference type="PROSITE" id="PS50112"/>
    </source>
</evidence>
<dbReference type="InterPro" id="IPR005467">
    <property type="entry name" value="His_kinase_dom"/>
</dbReference>
<dbReference type="Pfam" id="PF00512">
    <property type="entry name" value="HisKA"/>
    <property type="match status" value="1"/>
</dbReference>
<evidence type="ECO:0000256" key="9">
    <source>
        <dbReference type="SAM" id="Coils"/>
    </source>
</evidence>
<keyword evidence="5" id="KW-0547">Nucleotide-binding</keyword>
<dbReference type="InterPro" id="IPR036890">
    <property type="entry name" value="HATPase_C_sf"/>
</dbReference>
<dbReference type="SUPFAM" id="SSF55874">
    <property type="entry name" value="ATPase domain of HSP90 chaperone/DNA topoisomerase II/histidine kinase"/>
    <property type="match status" value="1"/>
</dbReference>
<dbReference type="Pfam" id="PF08448">
    <property type="entry name" value="PAS_4"/>
    <property type="match status" value="1"/>
</dbReference>
<dbReference type="Pfam" id="PF08447">
    <property type="entry name" value="PAS_3"/>
    <property type="match status" value="1"/>
</dbReference>
<keyword evidence="9" id="KW-0175">Coiled coil</keyword>
<sequence length="688" mass="80445">MTDCYTKEDLEMLLDNMPYSAWIKDKNSRYIYVNEVYARSVGNKKENVLGKLDSDFWPEEASRNCHNSDEEVRRTRMPKVFEEVRGEGIYTRWFEVYKAAIFDEHNECKYIIGICREITLSKSLNQRLKESNNEIATISQDLDNYSMTNIREVIQLIEMDIFRWLDASEVSIWVYNNNDSHLEMYAKTGRTQNYLKNHNHLVVDKNKLIEGILPVEQRKEYIDIEAIKENHIQYFGLYKIENEGEVLGILSCSFKEEKQFKVNQDDIIKKICNKIGTLIKIKRTSLKIKRKMEEYRNTQTELNLFLETVVDLVAIMDEEGYFRKVSAAWSEVLGWKESELLEMTWEQLIHPDDLIYTVEVIYRHDELSVVRAHRSRYLCKNGAFKWLEWSSRWVKESETILVAARDVTEQVKIEQESEELQRMIQLEIVKNEFFANISHEFRTPINIILGTIQLIECKILDYGEQYEGALQLIKYGKAMKQNAYRLLRLVNNLIDITHIDSGYYQLNRQNLNIVSVIEEITLSVAQYINDKGIELIFDTITEEEIIACDPDKIEKIMLNLLSNAIKYTTKDGKIRVYIDIAYDKVVISVEDNGIGISKEKQDMIFERFTQGDNLLTRQTEGSGIGLSLVKSLVELHGGSIRVESIVNQGTKMIFSLPRVQVDGEAIIEECNNWGKIEKCNLEFSDIYW</sequence>
<evidence type="ECO:0000256" key="3">
    <source>
        <dbReference type="ARBA" id="ARBA00022553"/>
    </source>
</evidence>
<dbReference type="InterPro" id="IPR003661">
    <property type="entry name" value="HisK_dim/P_dom"/>
</dbReference>
<keyword evidence="8" id="KW-0902">Two-component regulatory system</keyword>
<dbReference type="InterPro" id="IPR004358">
    <property type="entry name" value="Sig_transdc_His_kin-like_C"/>
</dbReference>
<dbReference type="PROSITE" id="PS50109">
    <property type="entry name" value="HIS_KIN"/>
    <property type="match status" value="1"/>
</dbReference>
<evidence type="ECO:0000259" key="10">
    <source>
        <dbReference type="PROSITE" id="PS50109"/>
    </source>
</evidence>
<dbReference type="GO" id="GO:0000155">
    <property type="term" value="F:phosphorelay sensor kinase activity"/>
    <property type="evidence" value="ECO:0007669"/>
    <property type="project" value="InterPro"/>
</dbReference>
<keyword evidence="6" id="KW-0418">Kinase</keyword>
<dbReference type="EMBL" id="JAHLFQ010000041">
    <property type="protein sequence ID" value="MBU3803559.1"/>
    <property type="molecule type" value="Genomic_DNA"/>
</dbReference>
<keyword evidence="3" id="KW-0597">Phosphoprotein</keyword>
<dbReference type="Gene3D" id="1.10.287.130">
    <property type="match status" value="1"/>
</dbReference>
<comment type="caution">
    <text evidence="12">The sequence shown here is derived from an EMBL/GenBank/DDBJ whole genome shotgun (WGS) entry which is preliminary data.</text>
</comment>
<dbReference type="Gene3D" id="3.30.565.10">
    <property type="entry name" value="Histidine kinase-like ATPase, C-terminal domain"/>
    <property type="match status" value="1"/>
</dbReference>
<evidence type="ECO:0000256" key="7">
    <source>
        <dbReference type="ARBA" id="ARBA00022840"/>
    </source>
</evidence>
<proteinExistence type="predicted"/>
<comment type="catalytic activity">
    <reaction evidence="1">
        <text>ATP + protein L-histidine = ADP + protein N-phospho-L-histidine.</text>
        <dbReference type="EC" id="2.7.13.3"/>
    </reaction>
</comment>
<dbReference type="CDD" id="cd00130">
    <property type="entry name" value="PAS"/>
    <property type="match status" value="1"/>
</dbReference>
<dbReference type="PANTHER" id="PTHR43547">
    <property type="entry name" value="TWO-COMPONENT HISTIDINE KINASE"/>
    <property type="match status" value="1"/>
</dbReference>
<name>A0A9E2K8X4_9FIRM</name>
<dbReference type="SMART" id="SM00091">
    <property type="entry name" value="PAS"/>
    <property type="match status" value="2"/>
</dbReference>
<gene>
    <name evidence="12" type="ORF">H9872_02210</name>
</gene>
<reference evidence="12" key="2">
    <citation type="submission" date="2021-04" db="EMBL/GenBank/DDBJ databases">
        <authorList>
            <person name="Gilroy R."/>
        </authorList>
    </citation>
    <scope>NUCLEOTIDE SEQUENCE</scope>
    <source>
        <strain evidence="12">B5-657</strain>
    </source>
</reference>
<dbReference type="CDD" id="cd16922">
    <property type="entry name" value="HATPase_EvgS-ArcB-TorS-like"/>
    <property type="match status" value="1"/>
</dbReference>
<feature type="domain" description="PAS" evidence="11">
    <location>
        <begin position="6"/>
        <end position="51"/>
    </location>
</feature>
<dbReference type="SMART" id="SM00388">
    <property type="entry name" value="HisKA"/>
    <property type="match status" value="1"/>
</dbReference>
<dbReference type="PROSITE" id="PS50112">
    <property type="entry name" value="PAS"/>
    <property type="match status" value="2"/>
</dbReference>
<dbReference type="Pfam" id="PF02518">
    <property type="entry name" value="HATPase_c"/>
    <property type="match status" value="1"/>
</dbReference>
<dbReference type="Proteomes" id="UP000824229">
    <property type="component" value="Unassembled WGS sequence"/>
</dbReference>
<reference evidence="12" key="1">
    <citation type="journal article" date="2021" name="PeerJ">
        <title>Extensive microbial diversity within the chicken gut microbiome revealed by metagenomics and culture.</title>
        <authorList>
            <person name="Gilroy R."/>
            <person name="Ravi A."/>
            <person name="Getino M."/>
            <person name="Pursley I."/>
            <person name="Horton D.L."/>
            <person name="Alikhan N.F."/>
            <person name="Baker D."/>
            <person name="Gharbi K."/>
            <person name="Hall N."/>
            <person name="Watson M."/>
            <person name="Adriaenssens E.M."/>
            <person name="Foster-Nyarko E."/>
            <person name="Jarju S."/>
            <person name="Secka A."/>
            <person name="Antonio M."/>
            <person name="Oren A."/>
            <person name="Chaudhuri R.R."/>
            <person name="La Ragione R."/>
            <person name="Hildebrand F."/>
            <person name="Pallen M.J."/>
        </authorList>
    </citation>
    <scope>NUCLEOTIDE SEQUENCE</scope>
    <source>
        <strain evidence="12">B5-657</strain>
    </source>
</reference>
<feature type="domain" description="Histidine kinase" evidence="10">
    <location>
        <begin position="436"/>
        <end position="660"/>
    </location>
</feature>
<dbReference type="AlphaFoldDB" id="A0A9E2K8X4"/>
<accession>A0A9E2K8X4</accession>
<feature type="coiled-coil region" evidence="9">
    <location>
        <begin position="121"/>
        <end position="148"/>
    </location>
</feature>
<keyword evidence="4" id="KW-0808">Transferase</keyword>
<dbReference type="InterPro" id="IPR000014">
    <property type="entry name" value="PAS"/>
</dbReference>
<dbReference type="NCBIfam" id="TIGR00229">
    <property type="entry name" value="sensory_box"/>
    <property type="match status" value="2"/>
</dbReference>
<dbReference type="InterPro" id="IPR036097">
    <property type="entry name" value="HisK_dim/P_sf"/>
</dbReference>
<dbReference type="Gene3D" id="3.30.450.20">
    <property type="entry name" value="PAS domain"/>
    <property type="match status" value="2"/>
</dbReference>
<dbReference type="InterPro" id="IPR003594">
    <property type="entry name" value="HATPase_dom"/>
</dbReference>
<evidence type="ECO:0000313" key="13">
    <source>
        <dbReference type="Proteomes" id="UP000824229"/>
    </source>
</evidence>
<dbReference type="CDD" id="cd00082">
    <property type="entry name" value="HisKA"/>
    <property type="match status" value="1"/>
</dbReference>
<evidence type="ECO:0000313" key="12">
    <source>
        <dbReference type="EMBL" id="MBU3803559.1"/>
    </source>
</evidence>
<dbReference type="InterPro" id="IPR013656">
    <property type="entry name" value="PAS_4"/>
</dbReference>
<dbReference type="SMART" id="SM00387">
    <property type="entry name" value="HATPase_c"/>
    <property type="match status" value="1"/>
</dbReference>
<evidence type="ECO:0000256" key="2">
    <source>
        <dbReference type="ARBA" id="ARBA00012438"/>
    </source>
</evidence>
<feature type="domain" description="PAS" evidence="11">
    <location>
        <begin position="298"/>
        <end position="353"/>
    </location>
</feature>
<evidence type="ECO:0000256" key="5">
    <source>
        <dbReference type="ARBA" id="ARBA00022741"/>
    </source>
</evidence>
<dbReference type="EC" id="2.7.13.3" evidence="2"/>
<dbReference type="InterPro" id="IPR013655">
    <property type="entry name" value="PAS_fold_3"/>
</dbReference>
<protein>
    <recommendedName>
        <fullName evidence="2">histidine kinase</fullName>
        <ecNumber evidence="2">2.7.13.3</ecNumber>
    </recommendedName>
</protein>
<evidence type="ECO:0000256" key="4">
    <source>
        <dbReference type="ARBA" id="ARBA00022679"/>
    </source>
</evidence>
<evidence type="ECO:0000256" key="1">
    <source>
        <dbReference type="ARBA" id="ARBA00000085"/>
    </source>
</evidence>
<keyword evidence="7" id="KW-0067">ATP-binding</keyword>
<dbReference type="SUPFAM" id="SSF55785">
    <property type="entry name" value="PYP-like sensor domain (PAS domain)"/>
    <property type="match status" value="2"/>
</dbReference>
<dbReference type="GO" id="GO:0005524">
    <property type="term" value="F:ATP binding"/>
    <property type="evidence" value="ECO:0007669"/>
    <property type="project" value="UniProtKB-KW"/>
</dbReference>
<dbReference type="PRINTS" id="PR00344">
    <property type="entry name" value="BCTRLSENSOR"/>
</dbReference>
<dbReference type="InterPro" id="IPR035965">
    <property type="entry name" value="PAS-like_dom_sf"/>
</dbReference>
<organism evidence="12 13">
    <name type="scientific">Candidatus Cellulosilyticum pullistercoris</name>
    <dbReference type="NCBI Taxonomy" id="2838521"/>
    <lineage>
        <taxon>Bacteria</taxon>
        <taxon>Bacillati</taxon>
        <taxon>Bacillota</taxon>
        <taxon>Clostridia</taxon>
        <taxon>Lachnospirales</taxon>
        <taxon>Cellulosilyticaceae</taxon>
        <taxon>Cellulosilyticum</taxon>
    </lineage>
</organism>
<evidence type="ECO:0000256" key="8">
    <source>
        <dbReference type="ARBA" id="ARBA00023012"/>
    </source>
</evidence>